<feature type="transmembrane region" description="Helical" evidence="1">
    <location>
        <begin position="190"/>
        <end position="210"/>
    </location>
</feature>
<dbReference type="Proteomes" id="UP000019478">
    <property type="component" value="Unassembled WGS sequence"/>
</dbReference>
<feature type="transmembrane region" description="Helical" evidence="1">
    <location>
        <begin position="149"/>
        <end position="169"/>
    </location>
</feature>
<gene>
    <name evidence="3" type="ORF">A1O3_09937</name>
</gene>
<dbReference type="OrthoDB" id="5819582at2759"/>
<evidence type="ECO:0000259" key="2">
    <source>
        <dbReference type="Pfam" id="PF01757"/>
    </source>
</evidence>
<dbReference type="GeneID" id="19174018"/>
<evidence type="ECO:0000313" key="3">
    <source>
        <dbReference type="EMBL" id="EXJ77708.1"/>
    </source>
</evidence>
<dbReference type="GO" id="GO:0016747">
    <property type="term" value="F:acyltransferase activity, transferring groups other than amino-acyl groups"/>
    <property type="evidence" value="ECO:0007669"/>
    <property type="project" value="InterPro"/>
</dbReference>
<dbReference type="HOGENOM" id="CLU_005679_13_6_1"/>
<dbReference type="EMBL" id="AMGY01000010">
    <property type="protein sequence ID" value="EXJ77708.1"/>
    <property type="molecule type" value="Genomic_DNA"/>
</dbReference>
<reference evidence="3 4" key="1">
    <citation type="submission" date="2013-03" db="EMBL/GenBank/DDBJ databases">
        <title>The Genome Sequence of Capronia epimyces CBS 606.96.</title>
        <authorList>
            <consortium name="The Broad Institute Genomics Platform"/>
            <person name="Cuomo C."/>
            <person name="de Hoog S."/>
            <person name="Gorbushina A."/>
            <person name="Walker B."/>
            <person name="Young S.K."/>
            <person name="Zeng Q."/>
            <person name="Gargeya S."/>
            <person name="Fitzgerald M."/>
            <person name="Haas B."/>
            <person name="Abouelleil A."/>
            <person name="Allen A.W."/>
            <person name="Alvarado L."/>
            <person name="Arachchi H.M."/>
            <person name="Berlin A.M."/>
            <person name="Chapman S.B."/>
            <person name="Gainer-Dewar J."/>
            <person name="Goldberg J."/>
            <person name="Griggs A."/>
            <person name="Gujja S."/>
            <person name="Hansen M."/>
            <person name="Howarth C."/>
            <person name="Imamovic A."/>
            <person name="Ireland A."/>
            <person name="Larimer J."/>
            <person name="McCowan C."/>
            <person name="Murphy C."/>
            <person name="Pearson M."/>
            <person name="Poon T.W."/>
            <person name="Priest M."/>
            <person name="Roberts A."/>
            <person name="Saif S."/>
            <person name="Shea T."/>
            <person name="Sisk P."/>
            <person name="Sykes S."/>
            <person name="Wortman J."/>
            <person name="Nusbaum C."/>
            <person name="Birren B."/>
        </authorList>
    </citation>
    <scope>NUCLEOTIDE SEQUENCE [LARGE SCALE GENOMIC DNA]</scope>
    <source>
        <strain evidence="3 4">CBS 606.96</strain>
    </source>
</reference>
<keyword evidence="4" id="KW-1185">Reference proteome</keyword>
<feature type="domain" description="Acyltransferase 3" evidence="2">
    <location>
        <begin position="112"/>
        <end position="486"/>
    </location>
</feature>
<keyword evidence="1" id="KW-0472">Membrane</keyword>
<dbReference type="PANTHER" id="PTHR23028:SF134">
    <property type="entry name" value="PUTATIVE (AFU_ORTHOLOGUE AFUA_4G08520)-RELATED"/>
    <property type="match status" value="1"/>
</dbReference>
<dbReference type="RefSeq" id="XP_007738218.1">
    <property type="nucleotide sequence ID" value="XM_007740028.1"/>
</dbReference>
<feature type="transmembrane region" description="Helical" evidence="1">
    <location>
        <begin position="292"/>
        <end position="318"/>
    </location>
</feature>
<evidence type="ECO:0000313" key="4">
    <source>
        <dbReference type="Proteomes" id="UP000019478"/>
    </source>
</evidence>
<proteinExistence type="predicted"/>
<accession>W9XBV0</accession>
<dbReference type="PANTHER" id="PTHR23028">
    <property type="entry name" value="ACETYLTRANSFERASE"/>
    <property type="match status" value="1"/>
</dbReference>
<sequence length="516" mass="59881">MAAASYIPLVSDGGPSSPVEHMPYSDVDLEKTADENIPRWYQLQLPAQFQLPRWKMASGRDKWSTWSMAPKWDNVPDAKTLGWLVLSYMLAALPRFMQPGGMSVKKELHPTAYLDALRGWAALFVFRYHCFANKTWLLEQPVFHAILNGRAMVDIFFAISGYVLSYRLLKMMRNQQPGMLRALASSSFRRWFRLYASCGVASFMTAYMSYLGWCQPSHRKPTILLQLDDWFWDFIGSSNPMGDIRGWWYPGVFRTHYLDQMWTIPVEFKGSMLLFWFCAAAAYLSLRGRRTFAMVVIILCYLWGVVYGALFIFGMLIADVSFDRHPERMQRIRLPQQHQDGDGPESAPRRQSIPAKIGWVCLTIVALFILGQPSDGHYDLAWGWPTLSRVIPWWYPVELGEHFWLSIGSALLVFCLDNCRMLQIPFELGFSQYLGDLSFGVYAMHNTINWALYQRIVQPWCWAHFGDGYWSGVPGITFTTIVVLWTADYFTRIDNRVVWFAKWMEEKAFIKWQEQS</sequence>
<dbReference type="InterPro" id="IPR050879">
    <property type="entry name" value="Acyltransferase_3"/>
</dbReference>
<organism evidence="3 4">
    <name type="scientific">Capronia epimyces CBS 606.96</name>
    <dbReference type="NCBI Taxonomy" id="1182542"/>
    <lineage>
        <taxon>Eukaryota</taxon>
        <taxon>Fungi</taxon>
        <taxon>Dikarya</taxon>
        <taxon>Ascomycota</taxon>
        <taxon>Pezizomycotina</taxon>
        <taxon>Eurotiomycetes</taxon>
        <taxon>Chaetothyriomycetidae</taxon>
        <taxon>Chaetothyriales</taxon>
        <taxon>Herpotrichiellaceae</taxon>
        <taxon>Capronia</taxon>
    </lineage>
</organism>
<dbReference type="eggNOG" id="ENOG502SMT3">
    <property type="taxonomic scope" value="Eukaryota"/>
</dbReference>
<keyword evidence="1" id="KW-0812">Transmembrane</keyword>
<dbReference type="STRING" id="1182542.W9XBV0"/>
<name>W9XBV0_9EURO</name>
<dbReference type="AlphaFoldDB" id="W9XBV0"/>
<dbReference type="InterPro" id="IPR002656">
    <property type="entry name" value="Acyl_transf_3_dom"/>
</dbReference>
<evidence type="ECO:0000256" key="1">
    <source>
        <dbReference type="SAM" id="Phobius"/>
    </source>
</evidence>
<keyword evidence="1" id="KW-1133">Transmembrane helix</keyword>
<feature type="transmembrane region" description="Helical" evidence="1">
    <location>
        <begin position="268"/>
        <end position="286"/>
    </location>
</feature>
<comment type="caution">
    <text evidence="3">The sequence shown here is derived from an EMBL/GenBank/DDBJ whole genome shotgun (WGS) entry which is preliminary data.</text>
</comment>
<dbReference type="Pfam" id="PF01757">
    <property type="entry name" value="Acyl_transf_3"/>
    <property type="match status" value="1"/>
</dbReference>
<protein>
    <recommendedName>
        <fullName evidence="2">Acyltransferase 3 domain-containing protein</fullName>
    </recommendedName>
</protein>